<keyword evidence="3" id="KW-1185">Reference proteome</keyword>
<sequence length="66" mass="7646">MVNDMTDSPHTRYVHAPDPDRVIMRRREKPLTPLQRALQVGVRIVVLLLACLAMGDMLLHWFHGTR</sequence>
<evidence type="ECO:0000313" key="2">
    <source>
        <dbReference type="EMBL" id="RBM07993.1"/>
    </source>
</evidence>
<keyword evidence="1" id="KW-0812">Transmembrane</keyword>
<evidence type="ECO:0000313" key="3">
    <source>
        <dbReference type="Proteomes" id="UP000252680"/>
    </source>
</evidence>
<dbReference type="Proteomes" id="UP000252680">
    <property type="component" value="Unassembled WGS sequence"/>
</dbReference>
<evidence type="ECO:0000256" key="1">
    <source>
        <dbReference type="SAM" id="Phobius"/>
    </source>
</evidence>
<accession>A0A365YXK8</accession>
<comment type="caution">
    <text evidence="2">The sequence shown here is derived from an EMBL/GenBank/DDBJ whole genome shotgun (WGS) entry which is preliminary data.</text>
</comment>
<keyword evidence="1" id="KW-0472">Membrane</keyword>
<reference evidence="2 3" key="1">
    <citation type="submission" date="2018-05" db="EMBL/GenBank/DDBJ databases">
        <title>Komagataeibacter cocois sp. nov., for a novel cellulose- producing strain isolated from coconut milk.</title>
        <authorList>
            <person name="Liu L."/>
            <person name="Wang Y."/>
            <person name="Liu S."/>
            <person name="Bi J."/>
            <person name="Chen H."/>
            <person name="Deng J."/>
            <person name="Zhang C."/>
            <person name="Hu Q."/>
            <person name="Li C."/>
        </authorList>
    </citation>
    <scope>NUCLEOTIDE SEQUENCE [LARGE SCALE GENOMIC DNA]</scope>
    <source>
        <strain evidence="2 3">WE7</strain>
    </source>
</reference>
<gene>
    <name evidence="2" type="ORF">NJLHNGOC_05935</name>
</gene>
<proteinExistence type="predicted"/>
<dbReference type="AlphaFoldDB" id="A0A365YXK8"/>
<organism evidence="2 3">
    <name type="scientific">Novacetimonas cocois</name>
    <dbReference type="NCBI Taxonomy" id="1747507"/>
    <lineage>
        <taxon>Bacteria</taxon>
        <taxon>Pseudomonadati</taxon>
        <taxon>Pseudomonadota</taxon>
        <taxon>Alphaproteobacteria</taxon>
        <taxon>Acetobacterales</taxon>
        <taxon>Acetobacteraceae</taxon>
        <taxon>Novacetimonas</taxon>
    </lineage>
</organism>
<dbReference type="EMBL" id="QEXL01000006">
    <property type="protein sequence ID" value="RBM07993.1"/>
    <property type="molecule type" value="Genomic_DNA"/>
</dbReference>
<feature type="transmembrane region" description="Helical" evidence="1">
    <location>
        <begin position="40"/>
        <end position="62"/>
    </location>
</feature>
<protein>
    <submittedName>
        <fullName evidence="2">Uncharacterized protein</fullName>
    </submittedName>
</protein>
<keyword evidence="1" id="KW-1133">Transmembrane helix</keyword>
<name>A0A365YXK8_9PROT</name>